<feature type="domain" description="HTH cro/C1-type" evidence="1">
    <location>
        <begin position="15"/>
        <end position="70"/>
    </location>
</feature>
<dbReference type="SUPFAM" id="SSF47413">
    <property type="entry name" value="lambda repressor-like DNA-binding domains"/>
    <property type="match status" value="1"/>
</dbReference>
<accession>A0A4Y6PV21</accession>
<dbReference type="AlphaFoldDB" id="A0A4Y6PV21"/>
<protein>
    <submittedName>
        <fullName evidence="2">Helix-turn-helix transcriptional regulator</fullName>
    </submittedName>
</protein>
<dbReference type="OrthoDB" id="9154356at2"/>
<accession>A0A5B8YAI0</accession>
<dbReference type="InterPro" id="IPR001387">
    <property type="entry name" value="Cro/C1-type_HTH"/>
</dbReference>
<evidence type="ECO:0000313" key="2">
    <source>
        <dbReference type="EMBL" id="QDG52191.1"/>
    </source>
</evidence>
<evidence type="ECO:0000259" key="1">
    <source>
        <dbReference type="PROSITE" id="PS50943"/>
    </source>
</evidence>
<dbReference type="EMBL" id="CP041186">
    <property type="protein sequence ID" value="QDG52191.1"/>
    <property type="molecule type" value="Genomic_DNA"/>
</dbReference>
<dbReference type="Gene3D" id="1.10.260.40">
    <property type="entry name" value="lambda repressor-like DNA-binding domains"/>
    <property type="match status" value="1"/>
</dbReference>
<proteinExistence type="predicted"/>
<dbReference type="PROSITE" id="PS50943">
    <property type="entry name" value="HTH_CROC1"/>
    <property type="match status" value="1"/>
</dbReference>
<sequence length="172" mass="19252">MSGEKELRKLLGERIARLRKQAGLSQTKLGKLIGGVHQTMISQIEAGDRGIPDERLSALAGALGVDEAELTVDSLGESGSGKVSSEELRSAWRDRVAMDPSLDPFVMNMLMMVSAPVFRPAGNWLIHVTVEQFARETGRDLQRVEQHWQQMVDTPYLERVGEVEWAFWMTFP</sequence>
<dbReference type="Proteomes" id="UP000315995">
    <property type="component" value="Chromosome"/>
</dbReference>
<dbReference type="GO" id="GO:0003677">
    <property type="term" value="F:DNA binding"/>
    <property type="evidence" value="ECO:0007669"/>
    <property type="project" value="InterPro"/>
</dbReference>
<gene>
    <name evidence="2" type="ORF">FIV42_16015</name>
</gene>
<reference evidence="2 3" key="1">
    <citation type="submission" date="2019-06" db="EMBL/GenBank/DDBJ databases">
        <title>Persicimonas caeni gen. nov., sp. nov., a predatory bacterium isolated from solar saltern.</title>
        <authorList>
            <person name="Wang S."/>
        </authorList>
    </citation>
    <scope>NUCLEOTIDE SEQUENCE [LARGE SCALE GENOMIC DNA]</scope>
    <source>
        <strain evidence="2 3">YN101</strain>
    </source>
</reference>
<dbReference type="RefSeq" id="WP_141198663.1">
    <property type="nucleotide sequence ID" value="NZ_CP041186.1"/>
</dbReference>
<dbReference type="Pfam" id="PF01381">
    <property type="entry name" value="HTH_3"/>
    <property type="match status" value="1"/>
</dbReference>
<dbReference type="CDD" id="cd00093">
    <property type="entry name" value="HTH_XRE"/>
    <property type="match status" value="1"/>
</dbReference>
<evidence type="ECO:0000313" key="3">
    <source>
        <dbReference type="Proteomes" id="UP000315995"/>
    </source>
</evidence>
<dbReference type="InterPro" id="IPR010982">
    <property type="entry name" value="Lambda_DNA-bd_dom_sf"/>
</dbReference>
<dbReference type="SMART" id="SM00530">
    <property type="entry name" value="HTH_XRE"/>
    <property type="match status" value="1"/>
</dbReference>
<organism evidence="2 3">
    <name type="scientific">Persicimonas caeni</name>
    <dbReference type="NCBI Taxonomy" id="2292766"/>
    <lineage>
        <taxon>Bacteria</taxon>
        <taxon>Deltaproteobacteria</taxon>
        <taxon>Bradymonadales</taxon>
        <taxon>Bradymonadaceae</taxon>
        <taxon>Persicimonas</taxon>
    </lineage>
</organism>
<keyword evidence="3" id="KW-1185">Reference proteome</keyword>
<name>A0A4Y6PV21_PERCE</name>